<evidence type="ECO:0000313" key="7">
    <source>
        <dbReference type="EMBL" id="AWT60185.1"/>
    </source>
</evidence>
<organism evidence="7 8">
    <name type="scientific">Candidatus Moanibacter tarae</name>
    <dbReference type="NCBI Taxonomy" id="2200854"/>
    <lineage>
        <taxon>Bacteria</taxon>
        <taxon>Pseudomonadati</taxon>
        <taxon>Verrucomicrobiota</taxon>
        <taxon>Opitutia</taxon>
        <taxon>Puniceicoccales</taxon>
        <taxon>Puniceicoccales incertae sedis</taxon>
        <taxon>Candidatus Moanibacter</taxon>
    </lineage>
</organism>
<dbReference type="GO" id="GO:0008233">
    <property type="term" value="F:peptidase activity"/>
    <property type="evidence" value="ECO:0007669"/>
    <property type="project" value="UniProtKB-KW"/>
</dbReference>
<dbReference type="InterPro" id="IPR019489">
    <property type="entry name" value="Clp_ATPase_C"/>
</dbReference>
<evidence type="ECO:0000256" key="2">
    <source>
        <dbReference type="ARBA" id="ARBA00022840"/>
    </source>
</evidence>
<feature type="domain" description="AAA+ ATPase" evidence="5">
    <location>
        <begin position="116"/>
        <end position="282"/>
    </location>
</feature>
<feature type="domain" description="Clp ATPase C-terminal" evidence="6">
    <location>
        <begin position="328"/>
        <end position="419"/>
    </location>
</feature>
<keyword evidence="2 7" id="KW-0067">ATP-binding</keyword>
<evidence type="ECO:0000313" key="8">
    <source>
        <dbReference type="Proteomes" id="UP000247465"/>
    </source>
</evidence>
<keyword evidence="7" id="KW-0645">Protease</keyword>
<dbReference type="PANTHER" id="PTHR48102:SF7">
    <property type="entry name" value="ATP-DEPENDENT CLP PROTEASE ATP-BINDING SUBUNIT CLPX-LIKE, MITOCHONDRIAL"/>
    <property type="match status" value="1"/>
</dbReference>
<proteinExistence type="predicted"/>
<dbReference type="Gene3D" id="1.10.8.60">
    <property type="match status" value="1"/>
</dbReference>
<reference evidence="7 8" key="1">
    <citation type="submission" date="2018-06" db="EMBL/GenBank/DDBJ databases">
        <title>Draft Genome Sequence of a Novel Marine Bacterium Related to the Verrucomicrobia.</title>
        <authorList>
            <person name="Vosseberg J."/>
            <person name="Martijn J."/>
            <person name="Ettema T.J.G."/>
        </authorList>
    </citation>
    <scope>NUCLEOTIDE SEQUENCE [LARGE SCALE GENOMIC DNA]</scope>
    <source>
        <strain evidence="7">TARA_B100001123</strain>
    </source>
</reference>
<gene>
    <name evidence="7" type="primary">clpX_1</name>
    <name evidence="7" type="ORF">DF168_01387</name>
</gene>
<dbReference type="InterPro" id="IPR003593">
    <property type="entry name" value="AAA+_ATPase"/>
</dbReference>
<keyword evidence="1" id="KW-0547">Nucleotide-binding</keyword>
<sequence length="531" mass="60065">MSEKEPTNPFEDLQKQIQDALRNPNIGLNLHKPGTSEQNPENDDDKESQSPAENDEVILRRIREFNLRPREIRDYLNRFVIKQLEAKKVLSVAICDHYNHVRQCIEKPDLIHRNFQKQNIILLGPTGVGKTYLMRCIAKLIGVPYIKADATKFSETGYVGYDVEDLVRDLVKAANGNVDLAQYGIIYIDEIDKIASVATGNGRDVSGRGVQINLLKLMEDTEVNLLSPTDITSQMQAMMELSRGGQPRKKSINTRHILFIVSGAFDKLADIVKKRIDNSQIGFSSSPTEFEDSKFNFLRFVEASDLINFGFEPEFVGRLPVREICEPLSVEDLANILLSSEGNILEQYRLDFKGYGLDIKIDEKAIREIAQRAHSENTGARGLMTVLEQAFRNFKFELPSTAVKSFSVTSDTIKDPGKALDELLKENEDAQREVMKDDIAAFAKRFKDDHDLALKFEGEACQALIDESLHSKKTIRALCEEKFCDFEHGLKIIYRNSGEDSFSISKAIVEDPDKELSQMVVASFDERKNGK</sequence>
<dbReference type="SUPFAM" id="SSF52540">
    <property type="entry name" value="P-loop containing nucleoside triphosphate hydrolases"/>
    <property type="match status" value="1"/>
</dbReference>
<dbReference type="AlphaFoldDB" id="A0A2Z4AFA1"/>
<accession>A0A2Z4AFA1</accession>
<dbReference type="Pfam" id="PF10431">
    <property type="entry name" value="ClpB_D2-small"/>
    <property type="match status" value="1"/>
</dbReference>
<dbReference type="KEGG" id="mtar:DF168_01387"/>
<dbReference type="Gene3D" id="3.40.50.300">
    <property type="entry name" value="P-loop containing nucleotide triphosphate hydrolases"/>
    <property type="match status" value="1"/>
</dbReference>
<evidence type="ECO:0000259" key="5">
    <source>
        <dbReference type="SMART" id="SM00382"/>
    </source>
</evidence>
<dbReference type="Proteomes" id="UP000247465">
    <property type="component" value="Chromosome"/>
</dbReference>
<evidence type="ECO:0000259" key="6">
    <source>
        <dbReference type="SMART" id="SM01086"/>
    </source>
</evidence>
<protein>
    <submittedName>
        <fullName evidence="7">ATP-dependent Clp protease ATP-binding subunit ClpX</fullName>
    </submittedName>
</protein>
<evidence type="ECO:0000256" key="3">
    <source>
        <dbReference type="ARBA" id="ARBA00023186"/>
    </source>
</evidence>
<dbReference type="Pfam" id="PF07724">
    <property type="entry name" value="AAA_2"/>
    <property type="match status" value="1"/>
</dbReference>
<dbReference type="InterPro" id="IPR003959">
    <property type="entry name" value="ATPase_AAA_core"/>
</dbReference>
<dbReference type="EMBL" id="CP029803">
    <property type="protein sequence ID" value="AWT60185.1"/>
    <property type="molecule type" value="Genomic_DNA"/>
</dbReference>
<dbReference type="PANTHER" id="PTHR48102">
    <property type="entry name" value="ATP-DEPENDENT CLP PROTEASE ATP-BINDING SUBUNIT CLPX-LIKE, MITOCHONDRIAL-RELATED"/>
    <property type="match status" value="1"/>
</dbReference>
<dbReference type="InterPro" id="IPR050052">
    <property type="entry name" value="ATP-dep_Clp_protease_ClpX"/>
</dbReference>
<keyword evidence="7" id="KW-0378">Hydrolase</keyword>
<evidence type="ECO:0000256" key="1">
    <source>
        <dbReference type="ARBA" id="ARBA00022741"/>
    </source>
</evidence>
<dbReference type="SMART" id="SM01086">
    <property type="entry name" value="ClpB_D2-small"/>
    <property type="match status" value="1"/>
</dbReference>
<dbReference type="GO" id="GO:0005524">
    <property type="term" value="F:ATP binding"/>
    <property type="evidence" value="ECO:0007669"/>
    <property type="project" value="UniProtKB-KW"/>
</dbReference>
<keyword evidence="3" id="KW-0143">Chaperone</keyword>
<name>A0A2Z4AFA1_9BACT</name>
<dbReference type="GO" id="GO:0016887">
    <property type="term" value="F:ATP hydrolysis activity"/>
    <property type="evidence" value="ECO:0007669"/>
    <property type="project" value="InterPro"/>
</dbReference>
<dbReference type="SMART" id="SM00382">
    <property type="entry name" value="AAA"/>
    <property type="match status" value="1"/>
</dbReference>
<dbReference type="GO" id="GO:0051603">
    <property type="term" value="P:proteolysis involved in protein catabolic process"/>
    <property type="evidence" value="ECO:0007669"/>
    <property type="project" value="TreeGrafter"/>
</dbReference>
<feature type="region of interest" description="Disordered" evidence="4">
    <location>
        <begin position="1"/>
        <end position="55"/>
    </location>
</feature>
<dbReference type="InterPro" id="IPR027417">
    <property type="entry name" value="P-loop_NTPase"/>
</dbReference>
<evidence type="ECO:0000256" key="4">
    <source>
        <dbReference type="SAM" id="MobiDB-lite"/>
    </source>
</evidence>